<dbReference type="AlphaFoldDB" id="A0A1H7FKI9"/>
<reference evidence="2" key="1">
    <citation type="submission" date="2016-10" db="EMBL/GenBank/DDBJ databases">
        <authorList>
            <person name="Varghese N."/>
            <person name="Submissions S."/>
        </authorList>
    </citation>
    <scope>NUCLEOTIDE SEQUENCE [LARGE SCALE GENOMIC DNA]</scope>
    <source>
        <strain evidence="2">DSM 25232 / NCIMB 14723 / 92V</strain>
    </source>
</reference>
<evidence type="ECO:0000313" key="2">
    <source>
        <dbReference type="Proteomes" id="UP000198521"/>
    </source>
</evidence>
<name>A0A1H7FKI9_AQUAM</name>
<dbReference type="OrthoDB" id="1151160at2"/>
<dbReference type="EMBL" id="FOAB01000001">
    <property type="protein sequence ID" value="SEK26509.1"/>
    <property type="molecule type" value="Genomic_DNA"/>
</dbReference>
<keyword evidence="2" id="KW-1185">Reference proteome</keyword>
<dbReference type="STRING" id="1038014.SAMN04487910_0114"/>
<evidence type="ECO:0000313" key="1">
    <source>
        <dbReference type="EMBL" id="SEK26509.1"/>
    </source>
</evidence>
<sequence>MKKLLFVAIIMATTVVFAQKRKDQEGSIKNLKGITEYNLVFDYENIKVHKFDTEEEFLKDKMEKREKKNPGEGKGEEFKKSWFADREERYEPKFIESFNKRFDEGAVKVGKDLTSATHTMKVKTTWIYPGYNVGVSRQPAKVNATITVYETANPDKILYSTNYIKVPGGGAFGNDYNTGYRISEGYAKLSKELAKYIKKKAK</sequence>
<organism evidence="1 2">
    <name type="scientific">Aquimarina amphilecti</name>
    <dbReference type="NCBI Taxonomy" id="1038014"/>
    <lineage>
        <taxon>Bacteria</taxon>
        <taxon>Pseudomonadati</taxon>
        <taxon>Bacteroidota</taxon>
        <taxon>Flavobacteriia</taxon>
        <taxon>Flavobacteriales</taxon>
        <taxon>Flavobacteriaceae</taxon>
        <taxon>Aquimarina</taxon>
    </lineage>
</organism>
<dbReference type="Proteomes" id="UP000198521">
    <property type="component" value="Unassembled WGS sequence"/>
</dbReference>
<accession>A0A1H7FKI9</accession>
<protein>
    <submittedName>
        <fullName evidence="1">Uncharacterized protein</fullName>
    </submittedName>
</protein>
<gene>
    <name evidence="1" type="ORF">SAMN04487910_0114</name>
</gene>
<proteinExistence type="predicted"/>
<dbReference type="RefSeq" id="WP_091404048.1">
    <property type="nucleotide sequence ID" value="NZ_FOAB01000001.1"/>
</dbReference>